<dbReference type="InterPro" id="IPR035992">
    <property type="entry name" value="Ricin_B-like_lectins"/>
</dbReference>
<reference evidence="2 3" key="1">
    <citation type="submission" date="2019-12" db="EMBL/GenBank/DDBJ databases">
        <title>Paenibacillus sp. nov. sp. isolated from soil.</title>
        <authorList>
            <person name="Kim J."/>
            <person name="Jeong S.E."/>
            <person name="Jung H.S."/>
            <person name="Jeon C.O."/>
        </authorList>
    </citation>
    <scope>NUCLEOTIDE SEQUENCE [LARGE SCALE GENOMIC DNA]</scope>
    <source>
        <strain evidence="2 3">5J-6</strain>
    </source>
</reference>
<dbReference type="SUPFAM" id="SSF50370">
    <property type="entry name" value="Ricin B-like lectins"/>
    <property type="match status" value="1"/>
</dbReference>
<gene>
    <name evidence="2" type="ORF">GQF01_26380</name>
</gene>
<name>A0A6L8V5Z5_9BACL</name>
<dbReference type="Gene3D" id="2.80.10.50">
    <property type="match status" value="3"/>
</dbReference>
<feature type="domain" description="Ricin B lectin" evidence="1">
    <location>
        <begin position="30"/>
        <end position="166"/>
    </location>
</feature>
<dbReference type="InterPro" id="IPR000772">
    <property type="entry name" value="Ricin_B_lectin"/>
</dbReference>
<evidence type="ECO:0000313" key="2">
    <source>
        <dbReference type="EMBL" id="MZQ85644.1"/>
    </source>
</evidence>
<dbReference type="EMBL" id="WTUZ01000032">
    <property type="protein sequence ID" value="MZQ85644.1"/>
    <property type="molecule type" value="Genomic_DNA"/>
</dbReference>
<sequence length="169" mass="18050">MKNVYLVYKGTGGPLFHLNWFQFSQSAMVGGVYKLINAGSGNPAMDVKGNATANGTPVIVSPDNGAASEQWNVSDNGDGTFRLLGVQSGKALDVSGANTVDNSYTIIWPYDGSPNKRWKFNANADGTYSIVGVQSNKPLDTLLSGTEYKVVIKTANGAASQKWRLVKLQ</sequence>
<dbReference type="CDD" id="cd00161">
    <property type="entry name" value="beta-trefoil_Ricin-like"/>
    <property type="match status" value="1"/>
</dbReference>
<accession>A0A6L8V5Z5</accession>
<dbReference type="PROSITE" id="PS50231">
    <property type="entry name" value="RICIN_B_LECTIN"/>
    <property type="match status" value="1"/>
</dbReference>
<dbReference type="Pfam" id="PF14200">
    <property type="entry name" value="RicinB_lectin_2"/>
    <property type="match status" value="2"/>
</dbReference>
<protein>
    <recommendedName>
        <fullName evidence="1">Ricin B lectin domain-containing protein</fullName>
    </recommendedName>
</protein>
<evidence type="ECO:0000259" key="1">
    <source>
        <dbReference type="SMART" id="SM00458"/>
    </source>
</evidence>
<organism evidence="2 3">
    <name type="scientific">Paenibacillus silvestris</name>
    <dbReference type="NCBI Taxonomy" id="2606219"/>
    <lineage>
        <taxon>Bacteria</taxon>
        <taxon>Bacillati</taxon>
        <taxon>Bacillota</taxon>
        <taxon>Bacilli</taxon>
        <taxon>Bacillales</taxon>
        <taxon>Paenibacillaceae</taxon>
        <taxon>Paenibacillus</taxon>
    </lineage>
</organism>
<dbReference type="AlphaFoldDB" id="A0A6L8V5Z5"/>
<evidence type="ECO:0000313" key="3">
    <source>
        <dbReference type="Proteomes" id="UP000481087"/>
    </source>
</evidence>
<comment type="caution">
    <text evidence="2">The sequence shown here is derived from an EMBL/GenBank/DDBJ whole genome shotgun (WGS) entry which is preliminary data.</text>
</comment>
<keyword evidence="3" id="KW-1185">Reference proteome</keyword>
<proteinExistence type="predicted"/>
<dbReference type="SMART" id="SM00458">
    <property type="entry name" value="RICIN"/>
    <property type="match status" value="1"/>
</dbReference>
<dbReference type="Proteomes" id="UP000481087">
    <property type="component" value="Unassembled WGS sequence"/>
</dbReference>